<dbReference type="RefSeq" id="WP_264946418.1">
    <property type="nucleotide sequence ID" value="NZ_JAPDRA010000013.1"/>
</dbReference>
<dbReference type="EMBL" id="JBHTJG010000013">
    <property type="protein sequence ID" value="MFD0948454.1"/>
    <property type="molecule type" value="Genomic_DNA"/>
</dbReference>
<name>A0ABW3HB46_9SPHN</name>
<organism evidence="2 3">
    <name type="scientific">Sphingomonas canadensis</name>
    <dbReference type="NCBI Taxonomy" id="1219257"/>
    <lineage>
        <taxon>Bacteria</taxon>
        <taxon>Pseudomonadati</taxon>
        <taxon>Pseudomonadota</taxon>
        <taxon>Alphaproteobacteria</taxon>
        <taxon>Sphingomonadales</taxon>
        <taxon>Sphingomonadaceae</taxon>
        <taxon>Sphingomonas</taxon>
    </lineage>
</organism>
<dbReference type="SUPFAM" id="SSF53474">
    <property type="entry name" value="alpha/beta-Hydrolases"/>
    <property type="match status" value="1"/>
</dbReference>
<keyword evidence="3" id="KW-1185">Reference proteome</keyword>
<dbReference type="InterPro" id="IPR029058">
    <property type="entry name" value="AB_hydrolase_fold"/>
</dbReference>
<dbReference type="InterPro" id="IPR051218">
    <property type="entry name" value="Sec_MonoDiacylglyc_Lipase"/>
</dbReference>
<comment type="caution">
    <text evidence="2">The sequence shown here is derived from an EMBL/GenBank/DDBJ whole genome shotgun (WGS) entry which is preliminary data.</text>
</comment>
<dbReference type="InterPro" id="IPR002921">
    <property type="entry name" value="Fungal_lipase-type"/>
</dbReference>
<feature type="domain" description="Fungal lipase-type" evidence="1">
    <location>
        <begin position="76"/>
        <end position="211"/>
    </location>
</feature>
<evidence type="ECO:0000259" key="1">
    <source>
        <dbReference type="Pfam" id="PF01764"/>
    </source>
</evidence>
<proteinExistence type="predicted"/>
<protein>
    <submittedName>
        <fullName evidence="2">Lipase family protein</fullName>
    </submittedName>
</protein>
<accession>A0ABW3HB46</accession>
<dbReference type="Proteomes" id="UP001596977">
    <property type="component" value="Unassembled WGS sequence"/>
</dbReference>
<dbReference type="PANTHER" id="PTHR45856">
    <property type="entry name" value="ALPHA/BETA-HYDROLASES SUPERFAMILY PROTEIN"/>
    <property type="match status" value="1"/>
</dbReference>
<dbReference type="CDD" id="cd00519">
    <property type="entry name" value="Lipase_3"/>
    <property type="match status" value="1"/>
</dbReference>
<reference evidence="3" key="1">
    <citation type="journal article" date="2019" name="Int. J. Syst. Evol. Microbiol.">
        <title>The Global Catalogue of Microorganisms (GCM) 10K type strain sequencing project: providing services to taxonomists for standard genome sequencing and annotation.</title>
        <authorList>
            <consortium name="The Broad Institute Genomics Platform"/>
            <consortium name="The Broad Institute Genome Sequencing Center for Infectious Disease"/>
            <person name="Wu L."/>
            <person name="Ma J."/>
        </authorList>
    </citation>
    <scope>NUCLEOTIDE SEQUENCE [LARGE SCALE GENOMIC DNA]</scope>
    <source>
        <strain evidence="3">CCUG 62982</strain>
    </source>
</reference>
<gene>
    <name evidence="2" type="ORF">ACFQ1E_19100</name>
</gene>
<evidence type="ECO:0000313" key="2">
    <source>
        <dbReference type="EMBL" id="MFD0948454.1"/>
    </source>
</evidence>
<evidence type="ECO:0000313" key="3">
    <source>
        <dbReference type="Proteomes" id="UP001596977"/>
    </source>
</evidence>
<sequence>MKRRLLFASSQAYQPRMEVMGRQVGWLERPLVIEREAAIGGRAIDLALVGRVPEGVVVAFRGTLPPFAGGYDGWAVMLDWLNDGMAACVQRSEYAGGVHLGFAESLHRLWDDDGDAPGVESAVTRMFDQSLLDRRARRHLFVTGHSKGGALANLFAFRAAQRRDWADAPLSVATIAAARAGNADFAEAYARTRIACLRYELPSDLVPHLPPGPGAPRWVRGLLRQLGSPLASHDYHPVGVQVSAPAAGPGHHQPWAGARSPSRLGWLLRRPRIGLDALIPSMFSAHAICPQSGYDQLICTGEGGCDHGAADAEAAIRPGMVPA</sequence>
<dbReference type="PANTHER" id="PTHR45856:SF11">
    <property type="entry name" value="FUNGAL LIPASE-LIKE DOMAIN-CONTAINING PROTEIN"/>
    <property type="match status" value="1"/>
</dbReference>
<dbReference type="Pfam" id="PF01764">
    <property type="entry name" value="Lipase_3"/>
    <property type="match status" value="1"/>
</dbReference>
<dbReference type="Gene3D" id="3.40.50.1820">
    <property type="entry name" value="alpha/beta hydrolase"/>
    <property type="match status" value="1"/>
</dbReference>